<dbReference type="AlphaFoldDB" id="F5Y928"/>
<accession>F5Y928</accession>
<feature type="transmembrane region" description="Helical" evidence="2">
    <location>
        <begin position="12"/>
        <end position="31"/>
    </location>
</feature>
<keyword evidence="4" id="KW-1185">Reference proteome</keyword>
<evidence type="ECO:0000256" key="1">
    <source>
        <dbReference type="SAM" id="MobiDB-lite"/>
    </source>
</evidence>
<dbReference type="HOGENOM" id="CLU_711598_0_0_12"/>
<evidence type="ECO:0000313" key="3">
    <source>
        <dbReference type="EMBL" id="AEF81789.1"/>
    </source>
</evidence>
<reference evidence="4" key="1">
    <citation type="submission" date="2009-12" db="EMBL/GenBank/DDBJ databases">
        <title>Complete sequence of Treponema azotonutricium strain ZAS-9.</title>
        <authorList>
            <person name="Tetu S.G."/>
            <person name="Matson E."/>
            <person name="Ren Q."/>
            <person name="Seshadri R."/>
            <person name="Elbourne L."/>
            <person name="Hassan K.A."/>
            <person name="Durkin A."/>
            <person name="Radune D."/>
            <person name="Mohamoud Y."/>
            <person name="Shay R."/>
            <person name="Jin S."/>
            <person name="Zhang X."/>
            <person name="Lucey K."/>
            <person name="Ballor N.R."/>
            <person name="Ottesen E."/>
            <person name="Rosenthal R."/>
            <person name="Allen A."/>
            <person name="Leadbetter J.R."/>
            <person name="Paulsen I.T."/>
        </authorList>
    </citation>
    <scope>NUCLEOTIDE SEQUENCE [LARGE SCALE GENOMIC DNA]</scope>
    <source>
        <strain evidence="4">ATCC BAA-888 / DSM 13862 / ZAS-9</strain>
    </source>
</reference>
<keyword evidence="2" id="KW-0472">Membrane</keyword>
<keyword evidence="2" id="KW-1133">Transmembrane helix</keyword>
<name>F5Y928_LEAAZ</name>
<protein>
    <submittedName>
        <fullName evidence="3">Putative outer membrane autotransporter barrel</fullName>
    </submittedName>
</protein>
<dbReference type="STRING" id="545695.TREAZ_3292"/>
<evidence type="ECO:0000313" key="4">
    <source>
        <dbReference type="Proteomes" id="UP000009222"/>
    </source>
</evidence>
<feature type="region of interest" description="Disordered" evidence="1">
    <location>
        <begin position="41"/>
        <end position="62"/>
    </location>
</feature>
<organism evidence="3 4">
    <name type="scientific">Leadbettera azotonutricia (strain ATCC BAA-888 / DSM 13862 / ZAS-9)</name>
    <name type="common">Treponema azotonutricium</name>
    <dbReference type="NCBI Taxonomy" id="545695"/>
    <lineage>
        <taxon>Bacteria</taxon>
        <taxon>Pseudomonadati</taxon>
        <taxon>Spirochaetota</taxon>
        <taxon>Spirochaetia</taxon>
        <taxon>Spirochaetales</taxon>
        <taxon>Breznakiellaceae</taxon>
        <taxon>Leadbettera</taxon>
    </lineage>
</organism>
<sequence>MKTKISLTSRLFGGSPLLAASVLAISLFILICSCDNPAGSRKPGGNNGGSTPPPGGDPDTITASSVATFAALQTALADATKDPITLTAAVSHTSAGSNTLSVGGGLLKVTAIDASAAQVTYPAGTVFTKAAKTVNIGDGNLGFNPDTDLTLSSGLTLISEQTADKLELRLIAGPAAPAGDVLIHNDTGSNDHVVRVGYLYFQANGGINAKGLGKAVFYKNGEIVGTLQGNWRSSNTTTLAPDTNRLIIGGPGTLYAAGDPASITIPAGKTLLIGANTTLDLGGKSDVSQMGSIVLTSSASAPYAKVTLAAASTSKVVTENDTSGGTKTSTGPLYFDIGGNRFELTAGGKVAWTTTNSGFSQFTTTTANASLSAYGTGTYTIAANQPVD</sequence>
<dbReference type="EMBL" id="CP001841">
    <property type="protein sequence ID" value="AEF81789.1"/>
    <property type="molecule type" value="Genomic_DNA"/>
</dbReference>
<dbReference type="InParanoid" id="F5Y928"/>
<dbReference type="RefSeq" id="WP_015712270.1">
    <property type="nucleotide sequence ID" value="NC_015577.1"/>
</dbReference>
<gene>
    <name evidence="3" type="ordered locus">TREAZ_3292</name>
</gene>
<keyword evidence="2" id="KW-0812">Transmembrane</keyword>
<dbReference type="KEGG" id="taz:TREAZ_3292"/>
<dbReference type="Proteomes" id="UP000009222">
    <property type="component" value="Chromosome"/>
</dbReference>
<reference evidence="3 4" key="2">
    <citation type="journal article" date="2011" name="ISME J.">
        <title>RNA-seq reveals cooperative metabolic interactions between two termite-gut spirochete species in co-culture.</title>
        <authorList>
            <person name="Rosenthal A.Z."/>
            <person name="Matson E.G."/>
            <person name="Eldar A."/>
            <person name="Leadbetter J.R."/>
        </authorList>
    </citation>
    <scope>NUCLEOTIDE SEQUENCE [LARGE SCALE GENOMIC DNA]</scope>
    <source>
        <strain evidence="4">ATCC BAA-888 / DSM 13862 / ZAS-9</strain>
    </source>
</reference>
<evidence type="ECO:0000256" key="2">
    <source>
        <dbReference type="SAM" id="Phobius"/>
    </source>
</evidence>
<proteinExistence type="predicted"/>
<dbReference type="PROSITE" id="PS51257">
    <property type="entry name" value="PROKAR_LIPOPROTEIN"/>
    <property type="match status" value="1"/>
</dbReference>